<name>A0A8S5N123_9CAUD</name>
<accession>A0A8S5N123</accession>
<proteinExistence type="predicted"/>
<reference evidence="1" key="1">
    <citation type="journal article" date="2021" name="Proc. Natl. Acad. Sci. U.S.A.">
        <title>A Catalog of Tens of Thousands of Viruses from Human Metagenomes Reveals Hidden Associations with Chronic Diseases.</title>
        <authorList>
            <person name="Tisza M.J."/>
            <person name="Buck C.B."/>
        </authorList>
    </citation>
    <scope>NUCLEOTIDE SEQUENCE</scope>
    <source>
        <strain evidence="1">CtdYc1</strain>
    </source>
</reference>
<dbReference type="EMBL" id="BK015034">
    <property type="protein sequence ID" value="DAD88055.1"/>
    <property type="molecule type" value="Genomic_DNA"/>
</dbReference>
<sequence length="75" mass="8150">MSPSEIGVLLGYDQKGFEDEVRSNGTQAYEAYRRGAVTTLHLVRRTLLDAAAAGSPFAIQKVCDFALTIQGMIET</sequence>
<organism evidence="1">
    <name type="scientific">Siphoviridae sp. ctdYc1</name>
    <dbReference type="NCBI Taxonomy" id="2826399"/>
    <lineage>
        <taxon>Viruses</taxon>
        <taxon>Duplodnaviria</taxon>
        <taxon>Heunggongvirae</taxon>
        <taxon>Uroviricota</taxon>
        <taxon>Caudoviricetes</taxon>
    </lineage>
</organism>
<protein>
    <submittedName>
        <fullName evidence="1">Uncharacterized protein</fullName>
    </submittedName>
</protein>
<evidence type="ECO:0000313" key="1">
    <source>
        <dbReference type="EMBL" id="DAD88055.1"/>
    </source>
</evidence>